<dbReference type="EMBL" id="GGEC01075031">
    <property type="protein sequence ID" value="MBX55515.1"/>
    <property type="molecule type" value="Transcribed_RNA"/>
</dbReference>
<reference evidence="1" key="1">
    <citation type="submission" date="2018-02" db="EMBL/GenBank/DDBJ databases">
        <title>Rhizophora mucronata_Transcriptome.</title>
        <authorList>
            <person name="Meera S.P."/>
            <person name="Sreeshan A."/>
            <person name="Augustine A."/>
        </authorList>
    </citation>
    <scope>NUCLEOTIDE SEQUENCE</scope>
    <source>
        <tissue evidence="1">Leaf</tissue>
    </source>
</reference>
<protein>
    <submittedName>
        <fullName evidence="1">Uncharacterized protein</fullName>
    </submittedName>
</protein>
<proteinExistence type="predicted"/>
<organism evidence="1">
    <name type="scientific">Rhizophora mucronata</name>
    <name type="common">Asiatic mangrove</name>
    <dbReference type="NCBI Taxonomy" id="61149"/>
    <lineage>
        <taxon>Eukaryota</taxon>
        <taxon>Viridiplantae</taxon>
        <taxon>Streptophyta</taxon>
        <taxon>Embryophyta</taxon>
        <taxon>Tracheophyta</taxon>
        <taxon>Spermatophyta</taxon>
        <taxon>Magnoliopsida</taxon>
        <taxon>eudicotyledons</taxon>
        <taxon>Gunneridae</taxon>
        <taxon>Pentapetalae</taxon>
        <taxon>rosids</taxon>
        <taxon>fabids</taxon>
        <taxon>Malpighiales</taxon>
        <taxon>Rhizophoraceae</taxon>
        <taxon>Rhizophora</taxon>
    </lineage>
</organism>
<accession>A0A2P2PLH2</accession>
<sequence length="68" mass="7637">MVSCLVNKTAPNCLASFYKLPNVNSLFVSKKNKKKRFIDVTRTAMKIKEVSSERASGKLCRKNTGLGW</sequence>
<dbReference type="AlphaFoldDB" id="A0A2P2PLH2"/>
<evidence type="ECO:0000313" key="1">
    <source>
        <dbReference type="EMBL" id="MBX55515.1"/>
    </source>
</evidence>
<name>A0A2P2PLH2_RHIMU</name>